<sequence>MFLRLPIYEYCSLAIWPTSIPYAPEQDTFRNYIYFVMKKLALFTYVTVTLYVLTDGMVVLYQSMYRSAAELQLENLTHNVAIADGIKLTISLSDELSHFPLPTAYDLDLSATLYEWEDYLSQENKYIELRTSLREKSSKLRPTWAPNHVERSKLSRELGNGMEKENLDLALLFGPYTSQAIIRHIDFTFSHWEDVSREFQIKAATQLIGVIYRKEYRAELNNMISFSRGKERMCNLLMFNNLTIESCK</sequence>
<comment type="caution">
    <text evidence="2">The sequence shown here is derived from an EMBL/GenBank/DDBJ whole genome shotgun (WGS) entry which is preliminary data.</text>
</comment>
<name>A0AAE5GNV9_9VIBR</name>
<protein>
    <submittedName>
        <fullName evidence="2">Uncharacterized protein</fullName>
    </submittedName>
</protein>
<gene>
    <name evidence="2" type="ORF">F0237_06435</name>
</gene>
<dbReference type="EMBL" id="VTXO01000001">
    <property type="protein sequence ID" value="NOI80302.1"/>
    <property type="molecule type" value="Genomic_DNA"/>
</dbReference>
<feature type="transmembrane region" description="Helical" evidence="1">
    <location>
        <begin position="40"/>
        <end position="61"/>
    </location>
</feature>
<proteinExistence type="predicted"/>
<dbReference type="RefSeq" id="WP_171320918.1">
    <property type="nucleotide sequence ID" value="NZ_VTXO01000001.1"/>
</dbReference>
<keyword evidence="1" id="KW-0812">Transmembrane</keyword>
<keyword evidence="1" id="KW-1133">Transmembrane helix</keyword>
<evidence type="ECO:0000313" key="2">
    <source>
        <dbReference type="EMBL" id="NOI80302.1"/>
    </source>
</evidence>
<dbReference type="Proteomes" id="UP000572722">
    <property type="component" value="Unassembled WGS sequence"/>
</dbReference>
<evidence type="ECO:0000313" key="3">
    <source>
        <dbReference type="Proteomes" id="UP000572722"/>
    </source>
</evidence>
<reference evidence="2 3" key="1">
    <citation type="submission" date="2019-08" db="EMBL/GenBank/DDBJ databases">
        <title>Draft genome sequencing and comparative genomics of hatchery-associated Vibrios.</title>
        <authorList>
            <person name="Kehlet-Delgado H."/>
            <person name="Mueller R.S."/>
        </authorList>
    </citation>
    <scope>NUCLEOTIDE SEQUENCE [LARGE SCALE GENOMIC DNA]</scope>
    <source>
        <strain evidence="2 3">01-65-5-1</strain>
    </source>
</reference>
<dbReference type="AlphaFoldDB" id="A0AAE5GNV9"/>
<evidence type="ECO:0000256" key="1">
    <source>
        <dbReference type="SAM" id="Phobius"/>
    </source>
</evidence>
<organism evidence="2 3">
    <name type="scientific">Vibrio tubiashii</name>
    <dbReference type="NCBI Taxonomy" id="29498"/>
    <lineage>
        <taxon>Bacteria</taxon>
        <taxon>Pseudomonadati</taxon>
        <taxon>Pseudomonadota</taxon>
        <taxon>Gammaproteobacteria</taxon>
        <taxon>Vibrionales</taxon>
        <taxon>Vibrionaceae</taxon>
        <taxon>Vibrio</taxon>
        <taxon>Vibrio oreintalis group</taxon>
    </lineage>
</organism>
<accession>A0AAE5GNV9</accession>
<keyword evidence="1" id="KW-0472">Membrane</keyword>